<dbReference type="GO" id="GO:0043138">
    <property type="term" value="F:3'-5' DNA helicase activity"/>
    <property type="evidence" value="ECO:0007669"/>
    <property type="project" value="UniProtKB-EC"/>
</dbReference>
<dbReference type="GO" id="GO:0000724">
    <property type="term" value="P:double-strand break repair via homologous recombination"/>
    <property type="evidence" value="ECO:0007669"/>
    <property type="project" value="TreeGrafter"/>
</dbReference>
<keyword evidence="5" id="KW-0413">Isomerase</keyword>
<dbReference type="PANTHER" id="PTHR13710">
    <property type="entry name" value="DNA HELICASE RECQ FAMILY MEMBER"/>
    <property type="match status" value="1"/>
</dbReference>
<dbReference type="SUPFAM" id="SSF52540">
    <property type="entry name" value="P-loop containing nucleoside triphosphate hydrolases"/>
    <property type="match status" value="1"/>
</dbReference>
<dbReference type="EMBL" id="KN881931">
    <property type="protein sequence ID" value="KIY47539.1"/>
    <property type="molecule type" value="Genomic_DNA"/>
</dbReference>
<keyword evidence="3" id="KW-0067">ATP-binding</keyword>
<sequence>MSLTLTAHTFVSWILSIRLEAVSAYVCDNIPAMLVPRTYIESLDERWQTICWKFCALTWFVTNGSQCPRENQLRGAIGIALGHDVFVNATTGSGKTLIACLNMLLHDPEDTPCTCLMLDPLLRLQACHAEEMSKRYGLSVAVINEHTKHDDVIWQARIDLRSGRVQIIITSPEQFTKTKDGHLSRLGHLFKSSSKFRAYIRYVVVDEAHGIAEWGIERYGLEPFRPAYGKLRELKVLLGDRVPWLALTATAPSYVVRVLELNILRPNYVLVKTPLNRSNMMFVSHCVMGSLYDAENYACFLVEPFDLGKQPHVLLFVHGGLKSTVSLAATVDTLLPPAHRRKGIVKHYHSKMSTTYLQQTHTDFVSPAGKCRILVTTIAEAIGIDFPNVQYVCSVGLPSTLSLLYQMYRCLVRQGSAYRIACLFYESWVNDIDVNEYGTYGSSDDLDRPRGPLSLHSSPVERAPFLLVDTIQKAGCWRAVFASYLNDVAENVLTFDTGSCCSSPDHADELHFIDNYLPSPLLVPNRALSNDAVDGAMTLTFLQPQLDGGPRARWSTKQIALLKQQVYEWRRRTHAADPLSSIRPDYYILSDLQIKAIARTPRGTVTTTSQLCALISAGNEWQQQWGDRLLSVVVAFDSGKPIFSIAS</sequence>
<dbReference type="GO" id="GO:0005737">
    <property type="term" value="C:cytoplasm"/>
    <property type="evidence" value="ECO:0007669"/>
    <property type="project" value="TreeGrafter"/>
</dbReference>
<dbReference type="AlphaFoldDB" id="A0A0D7AAV2"/>
<keyword evidence="8" id="KW-0732">Signal</keyword>
<dbReference type="InterPro" id="IPR011545">
    <property type="entry name" value="DEAD/DEAH_box_helicase_dom"/>
</dbReference>
<evidence type="ECO:0000313" key="12">
    <source>
        <dbReference type="Proteomes" id="UP000054144"/>
    </source>
</evidence>
<reference evidence="11 12" key="1">
    <citation type="journal article" date="2015" name="Fungal Genet. Biol.">
        <title>Evolution of novel wood decay mechanisms in Agaricales revealed by the genome sequences of Fistulina hepatica and Cylindrobasidium torrendii.</title>
        <authorList>
            <person name="Floudas D."/>
            <person name="Held B.W."/>
            <person name="Riley R."/>
            <person name="Nagy L.G."/>
            <person name="Koehler G."/>
            <person name="Ransdell A.S."/>
            <person name="Younus H."/>
            <person name="Chow J."/>
            <person name="Chiniquy J."/>
            <person name="Lipzen A."/>
            <person name="Tritt A."/>
            <person name="Sun H."/>
            <person name="Haridas S."/>
            <person name="LaButti K."/>
            <person name="Ohm R.A."/>
            <person name="Kues U."/>
            <person name="Blanchette R.A."/>
            <person name="Grigoriev I.V."/>
            <person name="Minto R.E."/>
            <person name="Hibbett D.S."/>
        </authorList>
    </citation>
    <scope>NUCLEOTIDE SEQUENCE [LARGE SCALE GENOMIC DNA]</scope>
    <source>
        <strain evidence="11 12">ATCC 64428</strain>
    </source>
</reference>
<dbReference type="GO" id="GO:0009378">
    <property type="term" value="F:four-way junction helicase activity"/>
    <property type="evidence" value="ECO:0007669"/>
    <property type="project" value="TreeGrafter"/>
</dbReference>
<evidence type="ECO:0000256" key="3">
    <source>
        <dbReference type="ARBA" id="ARBA00022840"/>
    </source>
</evidence>
<dbReference type="InterPro" id="IPR027417">
    <property type="entry name" value="P-loop_NTPase"/>
</dbReference>
<feature type="domain" description="Helicase C-terminal" evidence="10">
    <location>
        <begin position="293"/>
        <end position="471"/>
    </location>
</feature>
<dbReference type="SMART" id="SM00487">
    <property type="entry name" value="DEXDc"/>
    <property type="match status" value="1"/>
</dbReference>
<feature type="chain" id="PRO_5002316355" description="DNA 3'-5' helicase" evidence="8">
    <location>
        <begin position="25"/>
        <end position="647"/>
    </location>
</feature>
<evidence type="ECO:0000256" key="8">
    <source>
        <dbReference type="SAM" id="SignalP"/>
    </source>
</evidence>
<dbReference type="GO" id="GO:0003677">
    <property type="term" value="F:DNA binding"/>
    <property type="evidence" value="ECO:0007669"/>
    <property type="project" value="UniProtKB-KW"/>
</dbReference>
<keyword evidence="2" id="KW-0547">Nucleotide-binding</keyword>
<organism evidence="11 12">
    <name type="scientific">Fistulina hepatica ATCC 64428</name>
    <dbReference type="NCBI Taxonomy" id="1128425"/>
    <lineage>
        <taxon>Eukaryota</taxon>
        <taxon>Fungi</taxon>
        <taxon>Dikarya</taxon>
        <taxon>Basidiomycota</taxon>
        <taxon>Agaricomycotina</taxon>
        <taxon>Agaricomycetes</taxon>
        <taxon>Agaricomycetidae</taxon>
        <taxon>Agaricales</taxon>
        <taxon>Fistulinaceae</taxon>
        <taxon>Fistulina</taxon>
    </lineage>
</organism>
<evidence type="ECO:0000259" key="9">
    <source>
        <dbReference type="PROSITE" id="PS51192"/>
    </source>
</evidence>
<dbReference type="PROSITE" id="PS51192">
    <property type="entry name" value="HELICASE_ATP_BIND_1"/>
    <property type="match status" value="1"/>
</dbReference>
<dbReference type="OrthoDB" id="5952536at2759"/>
<protein>
    <recommendedName>
        <fullName evidence="7">DNA 3'-5' helicase</fullName>
        <ecNumber evidence="7">5.6.2.4</ecNumber>
    </recommendedName>
</protein>
<proteinExistence type="inferred from homology"/>
<dbReference type="GO" id="GO:0016787">
    <property type="term" value="F:hydrolase activity"/>
    <property type="evidence" value="ECO:0007669"/>
    <property type="project" value="UniProtKB-KW"/>
</dbReference>
<evidence type="ECO:0000259" key="10">
    <source>
        <dbReference type="PROSITE" id="PS51194"/>
    </source>
</evidence>
<dbReference type="Pfam" id="PF00270">
    <property type="entry name" value="DEAD"/>
    <property type="match status" value="1"/>
</dbReference>
<dbReference type="GO" id="GO:0005524">
    <property type="term" value="F:ATP binding"/>
    <property type="evidence" value="ECO:0007669"/>
    <property type="project" value="UniProtKB-KW"/>
</dbReference>
<dbReference type="Pfam" id="PF00271">
    <property type="entry name" value="Helicase_C"/>
    <property type="match status" value="1"/>
</dbReference>
<comment type="catalytic activity">
    <reaction evidence="6">
        <text>Couples ATP hydrolysis with the unwinding of duplex DNA by translocating in the 3'-5' direction.</text>
        <dbReference type="EC" id="5.6.2.4"/>
    </reaction>
</comment>
<name>A0A0D7AAV2_9AGAR</name>
<evidence type="ECO:0000256" key="6">
    <source>
        <dbReference type="ARBA" id="ARBA00034617"/>
    </source>
</evidence>
<comment type="similarity">
    <text evidence="1">Belongs to the helicase family. RecQ subfamily.</text>
</comment>
<feature type="domain" description="Helicase ATP-binding" evidence="9">
    <location>
        <begin position="76"/>
        <end position="269"/>
    </location>
</feature>
<keyword evidence="12" id="KW-1185">Reference proteome</keyword>
<dbReference type="Proteomes" id="UP000054144">
    <property type="component" value="Unassembled WGS sequence"/>
</dbReference>
<evidence type="ECO:0000256" key="1">
    <source>
        <dbReference type="ARBA" id="ARBA00005446"/>
    </source>
</evidence>
<evidence type="ECO:0000256" key="5">
    <source>
        <dbReference type="ARBA" id="ARBA00023235"/>
    </source>
</evidence>
<keyword evidence="4" id="KW-0238">DNA-binding</keyword>
<dbReference type="PROSITE" id="PS51194">
    <property type="entry name" value="HELICASE_CTER"/>
    <property type="match status" value="1"/>
</dbReference>
<dbReference type="PANTHER" id="PTHR13710:SF105">
    <property type="entry name" value="ATP-DEPENDENT DNA HELICASE Q1"/>
    <property type="match status" value="1"/>
</dbReference>
<keyword evidence="11" id="KW-0378">Hydrolase</keyword>
<dbReference type="Gene3D" id="3.40.50.300">
    <property type="entry name" value="P-loop containing nucleotide triphosphate hydrolases"/>
    <property type="match status" value="2"/>
</dbReference>
<gene>
    <name evidence="11" type="ORF">FISHEDRAFT_44986</name>
</gene>
<accession>A0A0D7AAV2</accession>
<evidence type="ECO:0000256" key="7">
    <source>
        <dbReference type="ARBA" id="ARBA00034808"/>
    </source>
</evidence>
<dbReference type="GO" id="GO:0005694">
    <property type="term" value="C:chromosome"/>
    <property type="evidence" value="ECO:0007669"/>
    <property type="project" value="TreeGrafter"/>
</dbReference>
<evidence type="ECO:0000313" key="11">
    <source>
        <dbReference type="EMBL" id="KIY47539.1"/>
    </source>
</evidence>
<feature type="signal peptide" evidence="8">
    <location>
        <begin position="1"/>
        <end position="24"/>
    </location>
</feature>
<evidence type="ECO:0000256" key="2">
    <source>
        <dbReference type="ARBA" id="ARBA00022741"/>
    </source>
</evidence>
<dbReference type="EC" id="5.6.2.4" evidence="7"/>
<evidence type="ECO:0000256" key="4">
    <source>
        <dbReference type="ARBA" id="ARBA00023125"/>
    </source>
</evidence>
<dbReference type="InterPro" id="IPR001650">
    <property type="entry name" value="Helicase_C-like"/>
</dbReference>
<dbReference type="InterPro" id="IPR014001">
    <property type="entry name" value="Helicase_ATP-bd"/>
</dbReference>